<proteinExistence type="predicted"/>
<dbReference type="RefSeq" id="WP_284206013.1">
    <property type="nucleotide sequence ID" value="NZ_BSSU01000001.1"/>
</dbReference>
<comment type="caution">
    <text evidence="1">The sequence shown here is derived from an EMBL/GenBank/DDBJ whole genome shotgun (WGS) entry which is preliminary data.</text>
</comment>
<evidence type="ECO:0000313" key="1">
    <source>
        <dbReference type="EMBL" id="GLX80694.1"/>
    </source>
</evidence>
<reference evidence="1 2" key="1">
    <citation type="submission" date="2023-03" db="EMBL/GenBank/DDBJ databases">
        <title>Draft genome sequence of Thalassotalea eurytherma JCM 18482T.</title>
        <authorList>
            <person name="Sawabe T."/>
        </authorList>
    </citation>
    <scope>NUCLEOTIDE SEQUENCE [LARGE SCALE GENOMIC DNA]</scope>
    <source>
        <strain evidence="1 2">JCM 18482</strain>
    </source>
</reference>
<organism evidence="1 2">
    <name type="scientific">Thalassotalea eurytherma</name>
    <dbReference type="NCBI Taxonomy" id="1144278"/>
    <lineage>
        <taxon>Bacteria</taxon>
        <taxon>Pseudomonadati</taxon>
        <taxon>Pseudomonadota</taxon>
        <taxon>Gammaproteobacteria</taxon>
        <taxon>Alteromonadales</taxon>
        <taxon>Colwelliaceae</taxon>
        <taxon>Thalassotalea</taxon>
    </lineage>
</organism>
<evidence type="ECO:0000313" key="2">
    <source>
        <dbReference type="Proteomes" id="UP001157133"/>
    </source>
</evidence>
<dbReference type="EMBL" id="BSSU01000001">
    <property type="protein sequence ID" value="GLX80694.1"/>
    <property type="molecule type" value="Genomic_DNA"/>
</dbReference>
<name>A0ABQ6GZK9_9GAMM</name>
<accession>A0ABQ6GZK9</accession>
<gene>
    <name evidence="1" type="ORF">theurythT_01460</name>
</gene>
<protein>
    <recommendedName>
        <fullName evidence="3">DUF4760 domain-containing protein</fullName>
    </recommendedName>
</protein>
<evidence type="ECO:0008006" key="3">
    <source>
        <dbReference type="Google" id="ProtNLM"/>
    </source>
</evidence>
<sequence>MFLIIGIAAILMLISIYLFYRAEHFKKEISAYRREAKMTKQECLSMANAVVLASTQHQDLLKKRLKKMQDTIGVEDEPNPELLIMSYLISQYSNVYRELLKEDETIQLAYKKFFGDTGKRYYADLDEFMRESDASLRKMWSSKDHCVYILFIDMLLESQERKLAKTSKKKAIA</sequence>
<dbReference type="Proteomes" id="UP001157133">
    <property type="component" value="Unassembled WGS sequence"/>
</dbReference>
<keyword evidence="2" id="KW-1185">Reference proteome</keyword>